<dbReference type="FunFam" id="3.30.160.60:FF:000100">
    <property type="entry name" value="Zinc finger 45-like"/>
    <property type="match status" value="1"/>
</dbReference>
<gene>
    <name evidence="17" type="primary">LOC120041604</name>
</gene>
<feature type="domain" description="C2H2-type" evidence="15">
    <location>
        <begin position="343"/>
        <end position="370"/>
    </location>
</feature>
<reference evidence="17" key="1">
    <citation type="submission" date="2025-08" db="UniProtKB">
        <authorList>
            <consortium name="RefSeq"/>
        </authorList>
    </citation>
    <scope>IDENTIFICATION</scope>
    <source>
        <tissue evidence="17">White muscle</tissue>
    </source>
</reference>
<dbReference type="SUPFAM" id="SSF57667">
    <property type="entry name" value="beta-beta-alpha zinc fingers"/>
    <property type="match status" value="6"/>
</dbReference>
<feature type="compositionally biased region" description="Basic residues" evidence="14">
    <location>
        <begin position="587"/>
        <end position="598"/>
    </location>
</feature>
<feature type="region of interest" description="Disordered" evidence="14">
    <location>
        <begin position="267"/>
        <end position="310"/>
    </location>
</feature>
<dbReference type="FunFam" id="3.30.160.60:FF:002110">
    <property type="entry name" value="Zinc finger protein 1053"/>
    <property type="match status" value="1"/>
</dbReference>
<keyword evidence="5" id="KW-0677">Repeat</keyword>
<feature type="region of interest" description="Disordered" evidence="14">
    <location>
        <begin position="89"/>
        <end position="170"/>
    </location>
</feature>
<comment type="subcellular location">
    <subcellularLocation>
        <location evidence="2">Nucleus</location>
    </subcellularLocation>
</comment>
<feature type="domain" description="C2H2-type" evidence="15">
    <location>
        <begin position="709"/>
        <end position="736"/>
    </location>
</feature>
<feature type="domain" description="C2H2-type" evidence="15">
    <location>
        <begin position="425"/>
        <end position="452"/>
    </location>
</feature>
<comment type="similarity">
    <text evidence="3">Belongs to the krueppel C2H2-type zinc-finger protein family.</text>
</comment>
<dbReference type="FunFam" id="3.30.160.60:FF:001290">
    <property type="entry name" value="Zinc finger 45-like"/>
    <property type="match status" value="1"/>
</dbReference>
<dbReference type="InterPro" id="IPR013087">
    <property type="entry name" value="Znf_C2H2_type"/>
</dbReference>
<sequence>MSGERETLLDGIEQSLWNLTENNLRYLCERCGIAGQDGSDVKGKNYRSLRRKIEEYCESDDLMKLEDQGMSWLLQLQNDIKTIQQDASLSQSAQVDTLDGTEPSRTKNERGAERLTDPAPERHIPPERRENVSDDSEDPSRQSPASSSEPQLSASSPGPDRNHGDQRSKLGSLRIVLQKVVVVKEEEDDWDCCVTGESPNQPSASEYSPSSSEEPEHPESEDPEHSEYEDPEHSESEEPEQRRVKRKTKTHSCLACGRKFVSLYTLRRHQNRTHTGEETENRTHTGEETEKSKGQSPASGEPEQQKRKWGVRKTHSCPECGRHCPSLSALKVHQRIHTGEKPYLCSECGKGFTYQSSLRLHQKKDSADKVTCCCGQEFSSKCVLEVHLKTDTGAKPYTCCVCGKGFGKKERLKEHQRSHTGEMPYSCSFCGKGYYQKPAWKAHERTHTEEKPLCSVCGRTFSNKTTLKVHQRTHTGEKPFLCSECGKGFLSKAYLTTHQRFNCSGGEERRRAKRFHKCPDCGKEFTQANKLERHMRTHTGERPYQCSVCGMRFNQKGNLKTHFKVHTGGDPSLVADMETPSEQPRDNRRKAGRPQRCLHQHDEEGTSHHLPAPQREETSHHLPAPQREETSHHLPAPQREETSHHLPAPQREETSQHLPAPQREETSHHLPAPQREGSQHLPAPQREGTSHHLPSAQKPTMSPRGEKHYLCPECGKTYTREYDLRVHLRTHTGERPYQCDECGKTFVRKQGLRQHRRSHAPKPMGPTRQLGRPVSMGSSSRRPHQSPRMGSSKQQLSRVDKPMPPCSSVERAMPFHTVERPMPLHRVERPMPLPDMEREHWQYWHL</sequence>
<keyword evidence="9" id="KW-0238">DNA-binding</keyword>
<keyword evidence="16" id="KW-1185">Reference proteome</keyword>
<keyword evidence="11" id="KW-0539">Nucleus</keyword>
<evidence type="ECO:0000256" key="11">
    <source>
        <dbReference type="ARBA" id="ARBA00023242"/>
    </source>
</evidence>
<dbReference type="GO" id="GO:0008270">
    <property type="term" value="F:zinc ion binding"/>
    <property type="evidence" value="ECO:0007669"/>
    <property type="project" value="UniProtKB-KW"/>
</dbReference>
<organism evidence="16 17">
    <name type="scientific">Salvelinus namaycush</name>
    <name type="common">Lake trout</name>
    <name type="synonym">Salmo namaycush</name>
    <dbReference type="NCBI Taxonomy" id="8040"/>
    <lineage>
        <taxon>Eukaryota</taxon>
        <taxon>Metazoa</taxon>
        <taxon>Chordata</taxon>
        <taxon>Craniata</taxon>
        <taxon>Vertebrata</taxon>
        <taxon>Euteleostomi</taxon>
        <taxon>Actinopterygii</taxon>
        <taxon>Neopterygii</taxon>
        <taxon>Teleostei</taxon>
        <taxon>Protacanthopterygii</taxon>
        <taxon>Salmoniformes</taxon>
        <taxon>Salmonidae</taxon>
        <taxon>Salmoninae</taxon>
        <taxon>Salvelinus</taxon>
    </lineage>
</organism>
<dbReference type="InterPro" id="IPR050826">
    <property type="entry name" value="Krueppel_C2H2_ZnFinger"/>
</dbReference>
<dbReference type="AlphaFoldDB" id="A0A8U0U7Z9"/>
<keyword evidence="4" id="KW-0479">Metal-binding</keyword>
<evidence type="ECO:0000256" key="4">
    <source>
        <dbReference type="ARBA" id="ARBA00022723"/>
    </source>
</evidence>
<dbReference type="PROSITE" id="PS50157">
    <property type="entry name" value="ZINC_FINGER_C2H2_2"/>
    <property type="match status" value="12"/>
</dbReference>
<dbReference type="SMART" id="SM00355">
    <property type="entry name" value="ZnF_C2H2"/>
    <property type="match status" value="11"/>
</dbReference>
<feature type="region of interest" description="Disordered" evidence="14">
    <location>
        <begin position="562"/>
        <end position="709"/>
    </location>
</feature>
<evidence type="ECO:0000256" key="13">
    <source>
        <dbReference type="PROSITE-ProRule" id="PRU00042"/>
    </source>
</evidence>
<comment type="similarity">
    <text evidence="12">Belongs to the sal C2H2-type zinc-finger protein family.</text>
</comment>
<dbReference type="FunFam" id="3.30.160.60:FF:000025">
    <property type="entry name" value="Spalt-like transcription factor 1"/>
    <property type="match status" value="1"/>
</dbReference>
<protein>
    <submittedName>
        <fullName evidence="17">Zinc finger protein 329-like isoform X1</fullName>
    </submittedName>
</protein>
<dbReference type="FunFam" id="3.30.160.60:FF:001437">
    <property type="entry name" value="Zinc finger protein 594"/>
    <property type="match status" value="1"/>
</dbReference>
<feature type="domain" description="C2H2-type" evidence="15">
    <location>
        <begin position="737"/>
        <end position="764"/>
    </location>
</feature>
<feature type="compositionally biased region" description="Basic and acidic residues" evidence="14">
    <location>
        <begin position="614"/>
        <end position="655"/>
    </location>
</feature>
<feature type="compositionally biased region" description="Basic residues" evidence="14">
    <location>
        <begin position="750"/>
        <end position="760"/>
    </location>
</feature>
<evidence type="ECO:0000256" key="1">
    <source>
        <dbReference type="ARBA" id="ARBA00003767"/>
    </source>
</evidence>
<feature type="domain" description="C2H2-type" evidence="15">
    <location>
        <begin position="452"/>
        <end position="479"/>
    </location>
</feature>
<feature type="region of interest" description="Disordered" evidence="14">
    <location>
        <begin position="750"/>
        <end position="809"/>
    </location>
</feature>
<evidence type="ECO:0000256" key="2">
    <source>
        <dbReference type="ARBA" id="ARBA00004123"/>
    </source>
</evidence>
<evidence type="ECO:0000313" key="17">
    <source>
        <dbReference type="RefSeq" id="XP_038842399.1"/>
    </source>
</evidence>
<feature type="compositionally biased region" description="Basic and acidic residues" evidence="14">
    <location>
        <begin position="214"/>
        <end position="242"/>
    </location>
</feature>
<dbReference type="FunFam" id="3.30.160.60:FF:001576">
    <property type="entry name" value="HKR1, GLI-Kruppel zinc finger family member"/>
    <property type="match status" value="1"/>
</dbReference>
<evidence type="ECO:0000256" key="8">
    <source>
        <dbReference type="ARBA" id="ARBA00023015"/>
    </source>
</evidence>
<dbReference type="PANTHER" id="PTHR24377">
    <property type="entry name" value="IP01015P-RELATED"/>
    <property type="match status" value="1"/>
</dbReference>
<dbReference type="GO" id="GO:0003677">
    <property type="term" value="F:DNA binding"/>
    <property type="evidence" value="ECO:0007669"/>
    <property type="project" value="UniProtKB-KW"/>
</dbReference>
<evidence type="ECO:0000256" key="7">
    <source>
        <dbReference type="ARBA" id="ARBA00022833"/>
    </source>
</evidence>
<evidence type="ECO:0000259" key="15">
    <source>
        <dbReference type="PROSITE" id="PS50157"/>
    </source>
</evidence>
<comment type="function">
    <text evidence="1">May be involved in transcriptional regulation.</text>
</comment>
<dbReference type="GO" id="GO:0005634">
    <property type="term" value="C:nucleus"/>
    <property type="evidence" value="ECO:0007669"/>
    <property type="project" value="UniProtKB-SubCell"/>
</dbReference>
<feature type="compositionally biased region" description="Polar residues" evidence="14">
    <location>
        <begin position="788"/>
        <end position="797"/>
    </location>
</feature>
<dbReference type="FunFam" id="3.30.160.60:FF:000965">
    <property type="entry name" value="Neurotrophin receptor-interacting factor homolog"/>
    <property type="match status" value="1"/>
</dbReference>
<feature type="compositionally biased region" description="Low complexity" evidence="14">
    <location>
        <begin position="142"/>
        <end position="157"/>
    </location>
</feature>
<evidence type="ECO:0000256" key="9">
    <source>
        <dbReference type="ARBA" id="ARBA00023125"/>
    </source>
</evidence>
<evidence type="ECO:0000256" key="3">
    <source>
        <dbReference type="ARBA" id="ARBA00006991"/>
    </source>
</evidence>
<feature type="domain" description="C2H2-type" evidence="15">
    <location>
        <begin position="251"/>
        <end position="279"/>
    </location>
</feature>
<dbReference type="Pfam" id="PF13465">
    <property type="entry name" value="zf-H2C2_2"/>
    <property type="match status" value="1"/>
</dbReference>
<evidence type="ECO:0000256" key="12">
    <source>
        <dbReference type="ARBA" id="ARBA00038474"/>
    </source>
</evidence>
<evidence type="ECO:0000256" key="5">
    <source>
        <dbReference type="ARBA" id="ARBA00022737"/>
    </source>
</evidence>
<feature type="domain" description="C2H2-type" evidence="15">
    <location>
        <begin position="315"/>
        <end position="342"/>
    </location>
</feature>
<proteinExistence type="inferred from homology"/>
<evidence type="ECO:0000313" key="16">
    <source>
        <dbReference type="Proteomes" id="UP000808372"/>
    </source>
</evidence>
<dbReference type="FunFam" id="3.30.160.60:FF:002343">
    <property type="entry name" value="Zinc finger protein 33A"/>
    <property type="match status" value="2"/>
</dbReference>
<evidence type="ECO:0000256" key="6">
    <source>
        <dbReference type="ARBA" id="ARBA00022771"/>
    </source>
</evidence>
<dbReference type="InterPro" id="IPR036236">
    <property type="entry name" value="Znf_C2H2_sf"/>
</dbReference>
<evidence type="ECO:0000256" key="10">
    <source>
        <dbReference type="ARBA" id="ARBA00023163"/>
    </source>
</evidence>
<dbReference type="PROSITE" id="PS00028">
    <property type="entry name" value="ZINC_FINGER_C2H2_1"/>
    <property type="match status" value="9"/>
</dbReference>
<dbReference type="RefSeq" id="XP_038842399.1">
    <property type="nucleotide sequence ID" value="XM_038986471.1"/>
</dbReference>
<keyword evidence="8" id="KW-0805">Transcription regulation</keyword>
<dbReference type="Gene3D" id="3.30.160.60">
    <property type="entry name" value="Classic Zinc Finger"/>
    <property type="match status" value="11"/>
</dbReference>
<dbReference type="Pfam" id="PF00096">
    <property type="entry name" value="zf-C2H2"/>
    <property type="match status" value="7"/>
</dbReference>
<keyword evidence="7" id="KW-0862">Zinc</keyword>
<dbReference type="Proteomes" id="UP000808372">
    <property type="component" value="Unplaced"/>
</dbReference>
<keyword evidence="10" id="KW-0804">Transcription</keyword>
<feature type="domain" description="C2H2-type" evidence="15">
    <location>
        <begin position="544"/>
        <end position="571"/>
    </location>
</feature>
<feature type="domain" description="C2H2-type" evidence="15">
    <location>
        <begin position="374"/>
        <end position="396"/>
    </location>
</feature>
<accession>A0A8U0U7Z9</accession>
<feature type="region of interest" description="Disordered" evidence="14">
    <location>
        <begin position="187"/>
        <end position="248"/>
    </location>
</feature>
<evidence type="ECO:0000256" key="14">
    <source>
        <dbReference type="SAM" id="MobiDB-lite"/>
    </source>
</evidence>
<name>A0A8U0U7Z9_SALNM</name>
<feature type="compositionally biased region" description="Basic and acidic residues" evidence="14">
    <location>
        <begin position="102"/>
        <end position="132"/>
    </location>
</feature>
<feature type="domain" description="C2H2-type" evidence="15">
    <location>
        <begin position="516"/>
        <end position="543"/>
    </location>
</feature>
<dbReference type="KEGG" id="snh:120041604"/>
<dbReference type="FunFam" id="3.30.160.60:FF:001155">
    <property type="entry name" value="Zinc finger 30C"/>
    <property type="match status" value="1"/>
</dbReference>
<feature type="compositionally biased region" description="Basic and acidic residues" evidence="14">
    <location>
        <begin position="274"/>
        <end position="293"/>
    </location>
</feature>
<feature type="domain" description="C2H2-type" evidence="15">
    <location>
        <begin position="397"/>
        <end position="424"/>
    </location>
</feature>
<keyword evidence="6 13" id="KW-0863">Zinc-finger</keyword>
<feature type="domain" description="C2H2-type" evidence="15">
    <location>
        <begin position="480"/>
        <end position="509"/>
    </location>
</feature>
<dbReference type="GeneID" id="120041604"/>